<dbReference type="PROSITE" id="PS50011">
    <property type="entry name" value="PROTEIN_KINASE_DOM"/>
    <property type="match status" value="1"/>
</dbReference>
<reference evidence="9" key="1">
    <citation type="submission" date="2021-01" db="EMBL/GenBank/DDBJ databases">
        <authorList>
            <consortium name="Genoscope - CEA"/>
            <person name="William W."/>
        </authorList>
    </citation>
    <scope>NUCLEOTIDE SEQUENCE</scope>
</reference>
<dbReference type="AlphaFoldDB" id="A0A8S1R4L8"/>
<dbReference type="PANTHER" id="PTHR11909">
    <property type="entry name" value="CASEIN KINASE-RELATED"/>
    <property type="match status" value="1"/>
</dbReference>
<dbReference type="Pfam" id="PF00069">
    <property type="entry name" value="Pkinase"/>
    <property type="match status" value="1"/>
</dbReference>
<dbReference type="Proteomes" id="UP000692954">
    <property type="component" value="Unassembled WGS sequence"/>
</dbReference>
<evidence type="ECO:0000256" key="2">
    <source>
        <dbReference type="ARBA" id="ARBA00022741"/>
    </source>
</evidence>
<dbReference type="SMART" id="SM00220">
    <property type="entry name" value="S_TKc"/>
    <property type="match status" value="1"/>
</dbReference>
<dbReference type="GO" id="GO:0004674">
    <property type="term" value="F:protein serine/threonine kinase activity"/>
    <property type="evidence" value="ECO:0007669"/>
    <property type="project" value="UniProtKB-KW"/>
</dbReference>
<dbReference type="EC" id="2.7.11.1" evidence="1"/>
<evidence type="ECO:0000256" key="7">
    <source>
        <dbReference type="SAM" id="MobiDB-lite"/>
    </source>
</evidence>
<feature type="region of interest" description="Disordered" evidence="7">
    <location>
        <begin position="303"/>
        <end position="326"/>
    </location>
</feature>
<protein>
    <recommendedName>
        <fullName evidence="4">Casein kinase I</fullName>
        <ecNumber evidence="1">2.7.11.1</ecNumber>
    </recommendedName>
</protein>
<evidence type="ECO:0000256" key="4">
    <source>
        <dbReference type="ARBA" id="ARBA00023860"/>
    </source>
</evidence>
<feature type="binding site" evidence="5">
    <location>
        <position position="38"/>
    </location>
    <ligand>
        <name>ATP</name>
        <dbReference type="ChEBI" id="CHEBI:30616"/>
    </ligand>
</feature>
<dbReference type="InterPro" id="IPR008271">
    <property type="entry name" value="Ser/Thr_kinase_AS"/>
</dbReference>
<dbReference type="FunFam" id="1.10.510.10:FF:001033">
    <property type="entry name" value="Uncharacterized protein"/>
    <property type="match status" value="1"/>
</dbReference>
<dbReference type="EMBL" id="CAJJDN010000137">
    <property type="protein sequence ID" value="CAD8122244.1"/>
    <property type="molecule type" value="Genomic_DNA"/>
</dbReference>
<accession>A0A8S1R4L8</accession>
<keyword evidence="3 5" id="KW-0067">ATP-binding</keyword>
<feature type="compositionally biased region" description="Pro residues" evidence="7">
    <location>
        <begin position="314"/>
        <end position="326"/>
    </location>
</feature>
<evidence type="ECO:0000313" key="10">
    <source>
        <dbReference type="Proteomes" id="UP000692954"/>
    </source>
</evidence>
<keyword evidence="6" id="KW-0418">Kinase</keyword>
<dbReference type="PROSITE" id="PS00108">
    <property type="entry name" value="PROTEIN_KINASE_ST"/>
    <property type="match status" value="1"/>
</dbReference>
<dbReference type="PROSITE" id="PS00107">
    <property type="entry name" value="PROTEIN_KINASE_ATP"/>
    <property type="match status" value="1"/>
</dbReference>
<feature type="domain" description="Protein kinase" evidence="8">
    <location>
        <begin position="9"/>
        <end position="282"/>
    </location>
</feature>
<gene>
    <name evidence="9" type="ORF">PSON_ATCC_30995.1.T1370066</name>
</gene>
<evidence type="ECO:0000256" key="5">
    <source>
        <dbReference type="PROSITE-ProRule" id="PRU10141"/>
    </source>
</evidence>
<comment type="caution">
    <text evidence="9">The sequence shown here is derived from an EMBL/GenBank/DDBJ whole genome shotgun (WGS) entry which is preliminary data.</text>
</comment>
<sequence>MDVKIGRSFKLTKKLGSGAFGEIFHGINLKTNMEVAVKLEPVNTKHPQLFYEGKLYQYLLQEPSVIDKGIPNVYYCATEGEYNIMVMDLLGPSLEDLFNLCGRKFSLKSVLMLADQMIQRIEYVHSRHFLHRDIKPDNFLIGTGKRAHKVYIIDFGLAKRYIQKDGKHIPYKEGKNLTGTARYASINTHLGIEQGRRDDLESLGYVMMYFLRGSLPWQNLKASNKKDKYEKIMEKKISTSIETLCKGFPQELATYLTYVRNLRFDEKPDYSYLRTLLKDLFTKSGFEMDYIYDWNLIQKADGAPGQTTNNSQPQQPPIGQVPPKQG</sequence>
<name>A0A8S1R4L8_9CILI</name>
<keyword evidence="6" id="KW-0808">Transferase</keyword>
<proteinExistence type="inferred from homology"/>
<comment type="similarity">
    <text evidence="6">Belongs to the protein kinase superfamily.</text>
</comment>
<dbReference type="InterPro" id="IPR000719">
    <property type="entry name" value="Prot_kinase_dom"/>
</dbReference>
<evidence type="ECO:0000256" key="3">
    <source>
        <dbReference type="ARBA" id="ARBA00022840"/>
    </source>
</evidence>
<dbReference type="InterPro" id="IPR017441">
    <property type="entry name" value="Protein_kinase_ATP_BS"/>
</dbReference>
<dbReference type="InterPro" id="IPR050235">
    <property type="entry name" value="CK1_Ser-Thr_kinase"/>
</dbReference>
<dbReference type="GO" id="GO:0005524">
    <property type="term" value="F:ATP binding"/>
    <property type="evidence" value="ECO:0007669"/>
    <property type="project" value="UniProtKB-UniRule"/>
</dbReference>
<keyword evidence="2 5" id="KW-0547">Nucleotide-binding</keyword>
<keyword evidence="6" id="KW-0723">Serine/threonine-protein kinase</keyword>
<evidence type="ECO:0000313" key="9">
    <source>
        <dbReference type="EMBL" id="CAD8122244.1"/>
    </source>
</evidence>
<organism evidence="9 10">
    <name type="scientific">Paramecium sonneborni</name>
    <dbReference type="NCBI Taxonomy" id="65129"/>
    <lineage>
        <taxon>Eukaryota</taxon>
        <taxon>Sar</taxon>
        <taxon>Alveolata</taxon>
        <taxon>Ciliophora</taxon>
        <taxon>Intramacronucleata</taxon>
        <taxon>Oligohymenophorea</taxon>
        <taxon>Peniculida</taxon>
        <taxon>Parameciidae</taxon>
        <taxon>Paramecium</taxon>
    </lineage>
</organism>
<evidence type="ECO:0000259" key="8">
    <source>
        <dbReference type="PROSITE" id="PS50011"/>
    </source>
</evidence>
<evidence type="ECO:0000256" key="1">
    <source>
        <dbReference type="ARBA" id="ARBA00012513"/>
    </source>
</evidence>
<evidence type="ECO:0000256" key="6">
    <source>
        <dbReference type="RuleBase" id="RU000304"/>
    </source>
</evidence>
<keyword evidence="10" id="KW-1185">Reference proteome</keyword>
<dbReference type="OrthoDB" id="1171at2759"/>